<evidence type="ECO:0000259" key="2">
    <source>
        <dbReference type="Pfam" id="PF04187"/>
    </source>
</evidence>
<dbReference type="Gene3D" id="1.10.8.760">
    <property type="entry name" value="Haem-binding uptake, Tiki superfamily, ChaN, domain 2"/>
    <property type="match status" value="1"/>
</dbReference>
<proteinExistence type="predicted"/>
<sequence>MNCRSAVTHGLLAATLAGGVQLLVGCSLAEPLQTPAIPNPARTASDMLERTMPTSLLLLGEQHDAPDHQRLQRELVRQLASRGELGAVVLEMAPRGRSTQDLKPDATEAEVQAALNWAQANGGWPWPVYGPVVMTAVRAGVPVLGGNLPRSEMAAAMNNAALDALLERDAFMEQQANIRKGHCDMLPESQILPMTRIQIARDQAMAQTAIQALRREQTVLLVAGNEHVRRDLGVPRYLPARLAFKVVQSRAQPNTLEDPVATSSHADLLWTSPPQPPRDHCAEMKRQMPR</sequence>
<feature type="domain" description="Haem-binding uptake Tiki superfamily ChaN" evidence="2">
    <location>
        <begin position="48"/>
        <end position="238"/>
    </location>
</feature>
<dbReference type="SUPFAM" id="SSF159501">
    <property type="entry name" value="EreA/ChaN-like"/>
    <property type="match status" value="1"/>
</dbReference>
<keyword evidence="4" id="KW-1185">Reference proteome</keyword>
<dbReference type="Proteomes" id="UP001265700">
    <property type="component" value="Unassembled WGS sequence"/>
</dbReference>
<dbReference type="Gene3D" id="3.40.50.11550">
    <property type="match status" value="1"/>
</dbReference>
<dbReference type="PROSITE" id="PS51257">
    <property type="entry name" value="PROKAR_LIPOPROTEIN"/>
    <property type="match status" value="1"/>
</dbReference>
<dbReference type="EMBL" id="JAVDWU010000008">
    <property type="protein sequence ID" value="MDR7151813.1"/>
    <property type="molecule type" value="Genomic_DNA"/>
</dbReference>
<comment type="caution">
    <text evidence="3">The sequence shown here is derived from an EMBL/GenBank/DDBJ whole genome shotgun (WGS) entry which is preliminary data.</text>
</comment>
<dbReference type="RefSeq" id="WP_310319895.1">
    <property type="nucleotide sequence ID" value="NZ_JAVDWU010000008.1"/>
</dbReference>
<dbReference type="Pfam" id="PF04187">
    <property type="entry name" value="Cofac_haem_bdg"/>
    <property type="match status" value="1"/>
</dbReference>
<feature type="compositionally biased region" description="Basic and acidic residues" evidence="1">
    <location>
        <begin position="277"/>
        <end position="290"/>
    </location>
</feature>
<feature type="region of interest" description="Disordered" evidence="1">
    <location>
        <begin position="255"/>
        <end position="290"/>
    </location>
</feature>
<gene>
    <name evidence="3" type="ORF">J2W49_003789</name>
</gene>
<feature type="compositionally biased region" description="Polar residues" evidence="1">
    <location>
        <begin position="255"/>
        <end position="265"/>
    </location>
</feature>
<organism evidence="3 4">
    <name type="scientific">Hydrogenophaga palleronii</name>
    <dbReference type="NCBI Taxonomy" id="65655"/>
    <lineage>
        <taxon>Bacteria</taxon>
        <taxon>Pseudomonadati</taxon>
        <taxon>Pseudomonadota</taxon>
        <taxon>Betaproteobacteria</taxon>
        <taxon>Burkholderiales</taxon>
        <taxon>Comamonadaceae</taxon>
        <taxon>Hydrogenophaga</taxon>
    </lineage>
</organism>
<protein>
    <submittedName>
        <fullName evidence="3">Iron-regulated protein</fullName>
    </submittedName>
</protein>
<dbReference type="InterPro" id="IPR007314">
    <property type="entry name" value="Cofac_haem-bd_dom"/>
</dbReference>
<evidence type="ECO:0000256" key="1">
    <source>
        <dbReference type="SAM" id="MobiDB-lite"/>
    </source>
</evidence>
<evidence type="ECO:0000313" key="3">
    <source>
        <dbReference type="EMBL" id="MDR7151813.1"/>
    </source>
</evidence>
<name>A0ABU1WRB4_9BURK</name>
<evidence type="ECO:0000313" key="4">
    <source>
        <dbReference type="Proteomes" id="UP001265700"/>
    </source>
</evidence>
<accession>A0ABU1WRB4</accession>
<reference evidence="3 4" key="1">
    <citation type="submission" date="2023-07" db="EMBL/GenBank/DDBJ databases">
        <title>Sorghum-associated microbial communities from plants grown in Nebraska, USA.</title>
        <authorList>
            <person name="Schachtman D."/>
        </authorList>
    </citation>
    <scope>NUCLEOTIDE SEQUENCE [LARGE SCALE GENOMIC DNA]</scope>
    <source>
        <strain evidence="3 4">4249</strain>
    </source>
</reference>
<dbReference type="CDD" id="cd14727">
    <property type="entry name" value="ChanN-like"/>
    <property type="match status" value="1"/>
</dbReference>